<evidence type="ECO:0000256" key="3">
    <source>
        <dbReference type="SAM" id="Phobius"/>
    </source>
</evidence>
<gene>
    <name evidence="4" type="primary">plcC</name>
    <name evidence="4" type="ORF">ASN_3391</name>
</gene>
<dbReference type="Proteomes" id="UP000056109">
    <property type="component" value="Chromosome I"/>
</dbReference>
<sequence>MHICHSPEQEIGMRFLFSSRYSSYRPRKTILFLHSALSMVGISLSASLPLAAQAQTAQQKPDLSAIQTVVVIFAENRSFDNLYRGFPGADTSATIPADAYVQKDRDGTVLKELPPVWGGLTGRGIPNPITQAMTEHLPNKPFAVDDPKGFNVPLNTLTHDLWHRFYQNQMQINHGKNDMFVAWADTGAMPMGYWNGSHMKMWKIAEKYTMADHFFMGTFGSSFLNHQWLACACAPYYPAADTSPAHPSIVMADKTGTALVVAPNSPHSALEGVPKFVRDGNLTPDFHAVNTMQPPYQPSGNKPAEGQDPRFADPTRPTTLPPQTTPTIGDRLSEKNISWAWFSGAWQHVQDHGNAYPMPDFQYHHQPYNYYVNYAPGKAARQEHLQDGGLNGARFKDIIDSGKLPQVSFYKPQGNLNEHSGYADIESGDSHIADLVSHLEKSPQWPHMLVIVTYDENGGLWDHVAPPQGDRWGPGSRIPAIIISPFARQHYVDKTVQDTTSIIKFLTERYDLRPLDGLSGRDKAIQASTGKPLGDLTGALLLPHQTP</sequence>
<proteinExistence type="predicted"/>
<name>A0A0U5F2J8_9PROT</name>
<dbReference type="EMBL" id="LN606600">
    <property type="protein sequence ID" value="CEF42625.1"/>
    <property type="molecule type" value="Genomic_DNA"/>
</dbReference>
<dbReference type="NCBIfam" id="TIGR03397">
    <property type="entry name" value="acid_phos_Burk"/>
    <property type="match status" value="1"/>
</dbReference>
<dbReference type="GO" id="GO:0003993">
    <property type="term" value="F:acid phosphatase activity"/>
    <property type="evidence" value="ECO:0007669"/>
    <property type="project" value="InterPro"/>
</dbReference>
<evidence type="ECO:0000313" key="5">
    <source>
        <dbReference type="Proteomes" id="UP000056109"/>
    </source>
</evidence>
<dbReference type="CDD" id="cd16013">
    <property type="entry name" value="AcpA"/>
    <property type="match status" value="1"/>
</dbReference>
<dbReference type="SUPFAM" id="SSF53649">
    <property type="entry name" value="Alkaline phosphatase-like"/>
    <property type="match status" value="1"/>
</dbReference>
<keyword evidence="3" id="KW-0812">Transmembrane</keyword>
<keyword evidence="3" id="KW-0472">Membrane</keyword>
<dbReference type="Pfam" id="PF04185">
    <property type="entry name" value="Phosphoesterase"/>
    <property type="match status" value="1"/>
</dbReference>
<dbReference type="PANTHER" id="PTHR31956:SF1">
    <property type="entry name" value="NON-SPECIFIC PHOSPHOLIPASE C1"/>
    <property type="match status" value="1"/>
</dbReference>
<dbReference type="EC" id="3.1.4.3" evidence="4"/>
<organism evidence="4 5">
    <name type="scientific">Acetobacter senegalensis</name>
    <dbReference type="NCBI Taxonomy" id="446692"/>
    <lineage>
        <taxon>Bacteria</taxon>
        <taxon>Pseudomonadati</taxon>
        <taxon>Pseudomonadota</taxon>
        <taxon>Alphaproteobacteria</taxon>
        <taxon>Acetobacterales</taxon>
        <taxon>Acetobacteraceae</taxon>
        <taxon>Acetobacter</taxon>
    </lineage>
</organism>
<dbReference type="PANTHER" id="PTHR31956">
    <property type="entry name" value="NON-SPECIFIC PHOSPHOLIPASE C4-RELATED"/>
    <property type="match status" value="1"/>
</dbReference>
<feature type="compositionally biased region" description="Polar residues" evidence="2">
    <location>
        <begin position="291"/>
        <end position="300"/>
    </location>
</feature>
<dbReference type="Gene3D" id="3.40.720.10">
    <property type="entry name" value="Alkaline Phosphatase, subunit A"/>
    <property type="match status" value="2"/>
</dbReference>
<dbReference type="InterPro" id="IPR017850">
    <property type="entry name" value="Alkaline_phosphatase_core_sf"/>
</dbReference>
<evidence type="ECO:0000313" key="4">
    <source>
        <dbReference type="EMBL" id="CEF42625.1"/>
    </source>
</evidence>
<feature type="transmembrane region" description="Helical" evidence="3">
    <location>
        <begin position="30"/>
        <end position="52"/>
    </location>
</feature>
<dbReference type="InterPro" id="IPR007312">
    <property type="entry name" value="Phosphoesterase"/>
</dbReference>
<dbReference type="KEGG" id="asz:ASN_3391"/>
<dbReference type="AlphaFoldDB" id="A0A0U5F2J8"/>
<keyword evidence="3" id="KW-1133">Transmembrane helix</keyword>
<protein>
    <submittedName>
        <fullName evidence="4">Phospholipase C</fullName>
        <ecNumber evidence="4">3.1.4.3</ecNumber>
    </submittedName>
</protein>
<keyword evidence="1 4" id="KW-0378">Hydrolase</keyword>
<reference evidence="5" key="1">
    <citation type="submission" date="2014-09" db="EMBL/GenBank/DDBJ databases">
        <authorList>
            <person name="Illeghems K.G."/>
        </authorList>
    </citation>
    <scope>NUCLEOTIDE SEQUENCE [LARGE SCALE GENOMIC DNA]</scope>
    <source>
        <strain evidence="5">108B</strain>
    </source>
</reference>
<dbReference type="PATRIC" id="fig|446692.3.peg.3593"/>
<evidence type="ECO:0000256" key="2">
    <source>
        <dbReference type="SAM" id="MobiDB-lite"/>
    </source>
</evidence>
<keyword evidence="5" id="KW-1185">Reference proteome</keyword>
<dbReference type="GO" id="GO:0034480">
    <property type="term" value="F:phosphatidylcholine phospholipase C activity"/>
    <property type="evidence" value="ECO:0007669"/>
    <property type="project" value="UniProtKB-EC"/>
</dbReference>
<dbReference type="InterPro" id="IPR017768">
    <property type="entry name" value="AcpA"/>
</dbReference>
<evidence type="ECO:0000256" key="1">
    <source>
        <dbReference type="ARBA" id="ARBA00022801"/>
    </source>
</evidence>
<accession>A0A0U5F2J8</accession>
<feature type="region of interest" description="Disordered" evidence="2">
    <location>
        <begin position="291"/>
        <end position="329"/>
    </location>
</feature>